<dbReference type="WBParaSite" id="Gr19_v10_g1219.t1">
    <property type="protein sequence ID" value="Gr19_v10_g1219.t1"/>
    <property type="gene ID" value="Gr19_v10_g1219"/>
</dbReference>
<proteinExistence type="predicted"/>
<keyword evidence="1" id="KW-1185">Reference proteome</keyword>
<reference evidence="2" key="1">
    <citation type="submission" date="2022-11" db="UniProtKB">
        <authorList>
            <consortium name="WormBaseParasite"/>
        </authorList>
    </citation>
    <scope>IDENTIFICATION</scope>
</reference>
<evidence type="ECO:0000313" key="1">
    <source>
        <dbReference type="Proteomes" id="UP000887572"/>
    </source>
</evidence>
<organism evidence="1 2">
    <name type="scientific">Globodera rostochiensis</name>
    <name type="common">Golden nematode worm</name>
    <name type="synonym">Heterodera rostochiensis</name>
    <dbReference type="NCBI Taxonomy" id="31243"/>
    <lineage>
        <taxon>Eukaryota</taxon>
        <taxon>Metazoa</taxon>
        <taxon>Ecdysozoa</taxon>
        <taxon>Nematoda</taxon>
        <taxon>Chromadorea</taxon>
        <taxon>Rhabditida</taxon>
        <taxon>Tylenchina</taxon>
        <taxon>Tylenchomorpha</taxon>
        <taxon>Tylenchoidea</taxon>
        <taxon>Heteroderidae</taxon>
        <taxon>Heteroderinae</taxon>
        <taxon>Globodera</taxon>
    </lineage>
</organism>
<evidence type="ECO:0000313" key="2">
    <source>
        <dbReference type="WBParaSite" id="Gr19_v10_g1219.t1"/>
    </source>
</evidence>
<sequence length="83" mass="9844">MAPEAKLATERRTYAGYNYVAGEHSFNLSTKPWSQSNYRFLRVSHISSTPRYFHGQISNVRHYNSYRPPAFTPRLSTYWKSYF</sequence>
<accession>A0A914GZC4</accession>
<protein>
    <submittedName>
        <fullName evidence="2">Uncharacterized protein</fullName>
    </submittedName>
</protein>
<dbReference type="AlphaFoldDB" id="A0A914GZC4"/>
<dbReference type="Proteomes" id="UP000887572">
    <property type="component" value="Unplaced"/>
</dbReference>
<name>A0A914GZC4_GLORO</name>